<sequence length="142" mass="15881">MILFAGIAFFLALTLIVALFAIKLSEERSGRRAMPSWRDALDSEALHIKGLLSAAELDLKKLPPLFVYWMHGVIHIAALEFARAARAASREAHRLADFVSHKRNFKRGVTRSEFLKKMGERKGGMNGGNGSNGQEQIERVEF</sequence>
<dbReference type="EMBL" id="LCRM01000054">
    <property type="protein sequence ID" value="KKW35083.1"/>
    <property type="molecule type" value="Genomic_DNA"/>
</dbReference>
<reference evidence="2 3" key="1">
    <citation type="journal article" date="2015" name="Nature">
        <title>rRNA introns, odd ribosomes, and small enigmatic genomes across a large radiation of phyla.</title>
        <authorList>
            <person name="Brown C.T."/>
            <person name="Hug L.A."/>
            <person name="Thomas B.C."/>
            <person name="Sharon I."/>
            <person name="Castelle C.J."/>
            <person name="Singh A."/>
            <person name="Wilkins M.J."/>
            <person name="Williams K.H."/>
            <person name="Banfield J.F."/>
        </authorList>
    </citation>
    <scope>NUCLEOTIDE SEQUENCE [LARGE SCALE GENOMIC DNA]</scope>
</reference>
<protein>
    <submittedName>
        <fullName evidence="2">Uncharacterized protein</fullName>
    </submittedName>
</protein>
<dbReference type="Proteomes" id="UP000034290">
    <property type="component" value="Unassembled WGS sequence"/>
</dbReference>
<dbReference type="AlphaFoldDB" id="A0A0G1XV67"/>
<organism evidence="2 3">
    <name type="scientific">Candidatus Giovannonibacteria bacterium GW2011_GWA2_53_7</name>
    <dbReference type="NCBI Taxonomy" id="1618650"/>
    <lineage>
        <taxon>Bacteria</taxon>
        <taxon>Candidatus Giovannoniibacteriota</taxon>
    </lineage>
</organism>
<name>A0A0G1XV67_9BACT</name>
<evidence type="ECO:0000313" key="2">
    <source>
        <dbReference type="EMBL" id="KKW35083.1"/>
    </source>
</evidence>
<gene>
    <name evidence="2" type="ORF">UY81_C0054G0007</name>
</gene>
<accession>A0A0G1XV67</accession>
<feature type="region of interest" description="Disordered" evidence="1">
    <location>
        <begin position="119"/>
        <end position="142"/>
    </location>
</feature>
<evidence type="ECO:0000256" key="1">
    <source>
        <dbReference type="SAM" id="MobiDB-lite"/>
    </source>
</evidence>
<evidence type="ECO:0000313" key="3">
    <source>
        <dbReference type="Proteomes" id="UP000034290"/>
    </source>
</evidence>
<proteinExistence type="predicted"/>
<comment type="caution">
    <text evidence="2">The sequence shown here is derived from an EMBL/GenBank/DDBJ whole genome shotgun (WGS) entry which is preliminary data.</text>
</comment>